<protein>
    <submittedName>
        <fullName evidence="2">Uncharacterized protein</fullName>
    </submittedName>
</protein>
<evidence type="ECO:0000313" key="3">
    <source>
        <dbReference type="Proteomes" id="UP000247409"/>
    </source>
</evidence>
<dbReference type="Proteomes" id="UP000247409">
    <property type="component" value="Unassembled WGS sequence"/>
</dbReference>
<keyword evidence="3" id="KW-1185">Reference proteome</keyword>
<reference evidence="2 3" key="1">
    <citation type="journal article" date="2018" name="Mol. Biol. Evol.">
        <title>Analysis of the draft genome of the red seaweed Gracilariopsis chorda provides insights into genome size evolution in Rhodophyta.</title>
        <authorList>
            <person name="Lee J."/>
            <person name="Yang E.C."/>
            <person name="Graf L."/>
            <person name="Yang J.H."/>
            <person name="Qiu H."/>
            <person name="Zel Zion U."/>
            <person name="Chan C.X."/>
            <person name="Stephens T.G."/>
            <person name="Weber A.P.M."/>
            <person name="Boo G.H."/>
            <person name="Boo S.M."/>
            <person name="Kim K.M."/>
            <person name="Shin Y."/>
            <person name="Jung M."/>
            <person name="Lee S.J."/>
            <person name="Yim H.S."/>
            <person name="Lee J.H."/>
            <person name="Bhattacharya D."/>
            <person name="Yoon H.S."/>
        </authorList>
    </citation>
    <scope>NUCLEOTIDE SEQUENCE [LARGE SCALE GENOMIC DNA]</scope>
    <source>
        <strain evidence="2 3">SKKU-2015</strain>
        <tissue evidence="2">Whole body</tissue>
    </source>
</reference>
<accession>A0A2V3IL29</accession>
<evidence type="ECO:0000313" key="2">
    <source>
        <dbReference type="EMBL" id="PXF42757.1"/>
    </source>
</evidence>
<evidence type="ECO:0000256" key="1">
    <source>
        <dbReference type="SAM" id="MobiDB-lite"/>
    </source>
</evidence>
<feature type="region of interest" description="Disordered" evidence="1">
    <location>
        <begin position="1"/>
        <end position="27"/>
    </location>
</feature>
<comment type="caution">
    <text evidence="2">The sequence shown here is derived from an EMBL/GenBank/DDBJ whole genome shotgun (WGS) entry which is preliminary data.</text>
</comment>
<organism evidence="2 3">
    <name type="scientific">Gracilariopsis chorda</name>
    <dbReference type="NCBI Taxonomy" id="448386"/>
    <lineage>
        <taxon>Eukaryota</taxon>
        <taxon>Rhodophyta</taxon>
        <taxon>Florideophyceae</taxon>
        <taxon>Rhodymeniophycidae</taxon>
        <taxon>Gracilariales</taxon>
        <taxon>Gracilariaceae</taxon>
        <taxon>Gracilariopsis</taxon>
    </lineage>
</organism>
<dbReference type="AlphaFoldDB" id="A0A2V3IL29"/>
<name>A0A2V3IL29_9FLOR</name>
<feature type="compositionally biased region" description="Basic and acidic residues" evidence="1">
    <location>
        <begin position="10"/>
        <end position="22"/>
    </location>
</feature>
<dbReference type="EMBL" id="NBIV01000151">
    <property type="protein sequence ID" value="PXF42757.1"/>
    <property type="molecule type" value="Genomic_DNA"/>
</dbReference>
<gene>
    <name evidence="2" type="ORF">BWQ96_07509</name>
</gene>
<sequence length="173" mass="19655">MDTVSLDQIASERKPSPADHQRTLTRSSVVTSTDNVGLSPLGFQRAALDRFRSLSSRHKDLLQLCVEFSLKETAMPRIYKIMYGMNGTLGGHKSMHYLAWKMATRNLVKYSQLETEHFECCSNHLLLRHSDATIRAALCEVFIDEKLPTGEENFRVHTFTAEDQELGGRRVVL</sequence>
<proteinExistence type="predicted"/>